<feature type="region of interest" description="Disordered" evidence="3">
    <location>
        <begin position="750"/>
        <end position="784"/>
    </location>
</feature>
<dbReference type="SUPFAM" id="SSF53335">
    <property type="entry name" value="S-adenosyl-L-methionine-dependent methyltransferases"/>
    <property type="match status" value="1"/>
</dbReference>
<evidence type="ECO:0008006" key="6">
    <source>
        <dbReference type="Google" id="ProtNLM"/>
    </source>
</evidence>
<dbReference type="InterPro" id="IPR029063">
    <property type="entry name" value="SAM-dependent_MTases_sf"/>
</dbReference>
<gene>
    <name evidence="4" type="ORF">PCOR1329_LOCUS6544</name>
</gene>
<feature type="compositionally biased region" description="Basic and acidic residues" evidence="3">
    <location>
        <begin position="33"/>
        <end position="46"/>
    </location>
</feature>
<organism evidence="4 5">
    <name type="scientific">Prorocentrum cordatum</name>
    <dbReference type="NCBI Taxonomy" id="2364126"/>
    <lineage>
        <taxon>Eukaryota</taxon>
        <taxon>Sar</taxon>
        <taxon>Alveolata</taxon>
        <taxon>Dinophyceae</taxon>
        <taxon>Prorocentrales</taxon>
        <taxon>Prorocentraceae</taxon>
        <taxon>Prorocentrum</taxon>
    </lineage>
</organism>
<keyword evidence="2" id="KW-0808">Transferase</keyword>
<accession>A0ABN9PZB1</accession>
<name>A0ABN9PZB1_9DINO</name>
<dbReference type="Pfam" id="PF00145">
    <property type="entry name" value="DNA_methylase"/>
    <property type="match status" value="1"/>
</dbReference>
<keyword evidence="5" id="KW-1185">Reference proteome</keyword>
<dbReference type="InterPro" id="IPR001525">
    <property type="entry name" value="C5_MeTfrase"/>
</dbReference>
<feature type="compositionally biased region" description="Basic and acidic residues" evidence="3">
    <location>
        <begin position="770"/>
        <end position="784"/>
    </location>
</feature>
<evidence type="ECO:0000256" key="2">
    <source>
        <dbReference type="ARBA" id="ARBA00022679"/>
    </source>
</evidence>
<evidence type="ECO:0000313" key="5">
    <source>
        <dbReference type="Proteomes" id="UP001189429"/>
    </source>
</evidence>
<dbReference type="Gene3D" id="3.40.50.150">
    <property type="entry name" value="Vaccinia Virus protein VP39"/>
    <property type="match status" value="1"/>
</dbReference>
<dbReference type="EMBL" id="CAUYUJ010001758">
    <property type="protein sequence ID" value="CAK0797468.1"/>
    <property type="molecule type" value="Genomic_DNA"/>
</dbReference>
<proteinExistence type="predicted"/>
<protein>
    <recommendedName>
        <fullName evidence="6">DNA (cytosine-5-)-methyltransferase</fullName>
    </recommendedName>
</protein>
<evidence type="ECO:0000256" key="3">
    <source>
        <dbReference type="SAM" id="MobiDB-lite"/>
    </source>
</evidence>
<comment type="caution">
    <text evidence="4">The sequence shown here is derived from an EMBL/GenBank/DDBJ whole genome shotgun (WGS) entry which is preliminary data.</text>
</comment>
<dbReference type="Proteomes" id="UP001189429">
    <property type="component" value="Unassembled WGS sequence"/>
</dbReference>
<evidence type="ECO:0000256" key="1">
    <source>
        <dbReference type="ARBA" id="ARBA00022603"/>
    </source>
</evidence>
<reference evidence="4" key="1">
    <citation type="submission" date="2023-10" db="EMBL/GenBank/DDBJ databases">
        <authorList>
            <person name="Chen Y."/>
            <person name="Shah S."/>
            <person name="Dougan E. K."/>
            <person name="Thang M."/>
            <person name="Chan C."/>
        </authorList>
    </citation>
    <scope>NUCLEOTIDE SEQUENCE [LARGE SCALE GENOMIC DNA]</scope>
</reference>
<evidence type="ECO:0000313" key="4">
    <source>
        <dbReference type="EMBL" id="CAK0797468.1"/>
    </source>
</evidence>
<keyword evidence="1" id="KW-0489">Methyltransferase</keyword>
<feature type="non-terminal residue" evidence="4">
    <location>
        <position position="1"/>
    </location>
</feature>
<feature type="region of interest" description="Disordered" evidence="3">
    <location>
        <begin position="26"/>
        <end position="46"/>
    </location>
</feature>
<sequence length="784" mass="85438">TQDAVIKPTEGGVGDCEQELVEPFPQSKIVTPPDHRGSNLPPKESKRVTWNDYCRDLADKSPCWWNPGNLLGPHQRSMQAGALAAVNSSLMCTRRALVLRVAGGNLADSRPVLQMPPTAPGQAAKEASDLPAVVVMANGTQVPGVAQFGREAPRPHRLALLPGIHLPVLQYQFVQSLREVSEWPLWHVMRVANDKRETHFPDSSCSADALYSLRQVIENDALSTAFSGIDAPGTAYSLMGQAVADLIKAKCGESIPVPRASHIHAIEYDAACKAELMAAPHGPQCLFSNIVEFGADAIQPWLLSVGKAARHNSKNSKTNQNAAVGGVGVYDALCPTVLAGFAVKNAAHCCVHGRTCFLKSAHAHIAGTPCTDESKMGHQMGGLDGNTTLYFLIWVGLRIRLQEPVIVQENVKGFSTGFLTHLLGKWYDVEDVVLQSTSYGFPAMRTRKFVVLTHKFKVAATRCSLTSFTRALERTTSLTWKAFFVDDADSLKDELRWALARKLKQDRNLSKSEQAAELDVAMARFDAGASETFEKLLLAFEVGTLSEYRARYGGKPWSLHQNPATGRSHAGSRTALPCLIRNSSLIWGDDVAGGMNRWLTPRELLASQGFPTFAWMYGADQCSFLQPRWCVLRLTHAAQFFSLVARPLNISHQMPKTPLVLDVAVIEISDGEEGNDGAAGEEAAAEEIADEIHLTLCSMAELHSDAKGGPCTEVESKQIQETVSQLRAIETTFASLAQNRATKAAASHVRWESKARLSTPIAKRRPRALGKPEDSTESERPDLS</sequence>